<proteinExistence type="predicted"/>
<sequence length="268" mass="28137">MRRECKALTGVSRRMNARTSSEATALHMVSASRVVASDGALGSERRQRRGTADRADAQGDGESSADHGEHAWPHGGWDGQGPAPSPPPHDAMAPAAGGLFAVRRACSWLSRLWTRAWASSSVVRGGTAGGRGARWLEGSHPLGAVLASAANGRRASQDDAWRGRAGAGRADELTTTNFATSGCVVSSPPGSSSCFVCCVHPRDFATSRLRRAAALLRAASGRPTCCQNAPATLCSAEASCSAAPHAPSRRDRLPGHRRWRAVEPTHQF</sequence>
<feature type="region of interest" description="Disordered" evidence="1">
    <location>
        <begin position="1"/>
        <end position="92"/>
    </location>
</feature>
<evidence type="ECO:0000313" key="2">
    <source>
        <dbReference type="EMBL" id="KAF2799437.1"/>
    </source>
</evidence>
<dbReference type="Proteomes" id="UP000799757">
    <property type="component" value="Unassembled WGS sequence"/>
</dbReference>
<evidence type="ECO:0000313" key="3">
    <source>
        <dbReference type="Proteomes" id="UP000799757"/>
    </source>
</evidence>
<dbReference type="EMBL" id="MU001764">
    <property type="protein sequence ID" value="KAF2799437.1"/>
    <property type="molecule type" value="Genomic_DNA"/>
</dbReference>
<gene>
    <name evidence="2" type="ORF">K505DRAFT_388728</name>
</gene>
<dbReference type="AlphaFoldDB" id="A0A6A6XV55"/>
<protein>
    <submittedName>
        <fullName evidence="2">Uncharacterized protein</fullName>
    </submittedName>
</protein>
<name>A0A6A6XV55_9PLEO</name>
<evidence type="ECO:0000256" key="1">
    <source>
        <dbReference type="SAM" id="MobiDB-lite"/>
    </source>
</evidence>
<organism evidence="2 3">
    <name type="scientific">Melanomma pulvis-pyrius CBS 109.77</name>
    <dbReference type="NCBI Taxonomy" id="1314802"/>
    <lineage>
        <taxon>Eukaryota</taxon>
        <taxon>Fungi</taxon>
        <taxon>Dikarya</taxon>
        <taxon>Ascomycota</taxon>
        <taxon>Pezizomycotina</taxon>
        <taxon>Dothideomycetes</taxon>
        <taxon>Pleosporomycetidae</taxon>
        <taxon>Pleosporales</taxon>
        <taxon>Melanommataceae</taxon>
        <taxon>Melanomma</taxon>
    </lineage>
</organism>
<keyword evidence="3" id="KW-1185">Reference proteome</keyword>
<accession>A0A6A6XV55</accession>
<reference evidence="2" key="1">
    <citation type="journal article" date="2020" name="Stud. Mycol.">
        <title>101 Dothideomycetes genomes: a test case for predicting lifestyles and emergence of pathogens.</title>
        <authorList>
            <person name="Haridas S."/>
            <person name="Albert R."/>
            <person name="Binder M."/>
            <person name="Bloem J."/>
            <person name="Labutti K."/>
            <person name="Salamov A."/>
            <person name="Andreopoulos B."/>
            <person name="Baker S."/>
            <person name="Barry K."/>
            <person name="Bills G."/>
            <person name="Bluhm B."/>
            <person name="Cannon C."/>
            <person name="Castanera R."/>
            <person name="Culley D."/>
            <person name="Daum C."/>
            <person name="Ezra D."/>
            <person name="Gonzalez J."/>
            <person name="Henrissat B."/>
            <person name="Kuo A."/>
            <person name="Liang C."/>
            <person name="Lipzen A."/>
            <person name="Lutzoni F."/>
            <person name="Magnuson J."/>
            <person name="Mondo S."/>
            <person name="Nolan M."/>
            <person name="Ohm R."/>
            <person name="Pangilinan J."/>
            <person name="Park H.-J."/>
            <person name="Ramirez L."/>
            <person name="Alfaro M."/>
            <person name="Sun H."/>
            <person name="Tritt A."/>
            <person name="Yoshinaga Y."/>
            <person name="Zwiers L.-H."/>
            <person name="Turgeon B."/>
            <person name="Goodwin S."/>
            <person name="Spatafora J."/>
            <person name="Crous P."/>
            <person name="Grigoriev I."/>
        </authorList>
    </citation>
    <scope>NUCLEOTIDE SEQUENCE</scope>
    <source>
        <strain evidence="2">CBS 109.77</strain>
    </source>
</reference>